<evidence type="ECO:0000256" key="1">
    <source>
        <dbReference type="ARBA" id="ARBA00001163"/>
    </source>
</evidence>
<dbReference type="PANTHER" id="PTHR43466">
    <property type="entry name" value="2-OXO-4-HYDROXY-4-CARBOXY-5-UREIDOIMIDAZOLINE DECARBOXYLASE-RELATED"/>
    <property type="match status" value="1"/>
</dbReference>
<dbReference type="Proteomes" id="UP000760472">
    <property type="component" value="Unassembled WGS sequence"/>
</dbReference>
<dbReference type="SUPFAM" id="SSF158694">
    <property type="entry name" value="UraD-Like"/>
    <property type="match status" value="1"/>
</dbReference>
<evidence type="ECO:0000256" key="2">
    <source>
        <dbReference type="ARBA" id="ARBA00004754"/>
    </source>
</evidence>
<name>A0ABS2W871_9GAMM</name>
<accession>A0ABS2W871</accession>
<sequence length="173" mass="19289">MSNAQFQHCTPSQMSRESFVSTFGDIYEHSAWVAEQVFDQGIDSRCDEIAALHGRMAKILLESDKQSQLDLINAHPDLAGKAAIAGELTESSTSEQAGAGISECTAEEFARFTQLNDAYKAKFGFPFIMAVRGSNRHQILAAFEERIHNNPEQEFSRALQEINKIAQFRLEAM</sequence>
<keyword evidence="4" id="KW-0659">Purine metabolism</keyword>
<evidence type="ECO:0000259" key="7">
    <source>
        <dbReference type="Pfam" id="PF09349"/>
    </source>
</evidence>
<keyword evidence="6 8" id="KW-0456">Lyase</keyword>
<dbReference type="InterPro" id="IPR018020">
    <property type="entry name" value="OHCU_decarboxylase"/>
</dbReference>
<evidence type="ECO:0000256" key="6">
    <source>
        <dbReference type="ARBA" id="ARBA00023239"/>
    </source>
</evidence>
<dbReference type="Pfam" id="PF09349">
    <property type="entry name" value="OHCU_decarbox"/>
    <property type="match status" value="1"/>
</dbReference>
<dbReference type="GO" id="GO:0051997">
    <property type="term" value="F:2-oxo-4-hydroxy-4-carboxy-5-ureidoimidazoline decarboxylase activity"/>
    <property type="evidence" value="ECO:0007669"/>
    <property type="project" value="UniProtKB-EC"/>
</dbReference>
<keyword evidence="9" id="KW-1185">Reference proteome</keyword>
<evidence type="ECO:0000313" key="8">
    <source>
        <dbReference type="EMBL" id="MBN0987786.1"/>
    </source>
</evidence>
<organism evidence="8 9">
    <name type="scientific">Amphritea pacifica</name>
    <dbReference type="NCBI Taxonomy" id="2811233"/>
    <lineage>
        <taxon>Bacteria</taxon>
        <taxon>Pseudomonadati</taxon>
        <taxon>Pseudomonadota</taxon>
        <taxon>Gammaproteobacteria</taxon>
        <taxon>Oceanospirillales</taxon>
        <taxon>Oceanospirillaceae</taxon>
        <taxon>Amphritea</taxon>
    </lineage>
</organism>
<gene>
    <name evidence="8" type="primary">uraD</name>
    <name evidence="8" type="ORF">JW498_10455</name>
</gene>
<feature type="domain" description="Oxo-4-hydroxy-4-carboxy-5-ureidoimidazoline decarboxylase" evidence="7">
    <location>
        <begin position="13"/>
        <end position="171"/>
    </location>
</feature>
<comment type="catalytic activity">
    <reaction evidence="1">
        <text>5-hydroxy-2-oxo-4-ureido-2,5-dihydro-1H-imidazole-5-carboxylate + H(+) = (S)-allantoin + CO2</text>
        <dbReference type="Rhea" id="RHEA:26301"/>
        <dbReference type="ChEBI" id="CHEBI:15378"/>
        <dbReference type="ChEBI" id="CHEBI:15678"/>
        <dbReference type="ChEBI" id="CHEBI:16526"/>
        <dbReference type="ChEBI" id="CHEBI:58639"/>
        <dbReference type="EC" id="4.1.1.97"/>
    </reaction>
</comment>
<dbReference type="NCBIfam" id="TIGR03164">
    <property type="entry name" value="UHCUDC"/>
    <property type="match status" value="1"/>
</dbReference>
<dbReference type="Gene3D" id="1.10.3330.10">
    <property type="entry name" value="Oxo-4-hydroxy-4-carboxy-5-ureidoimidazoline decarboxylase"/>
    <property type="match status" value="1"/>
</dbReference>
<evidence type="ECO:0000256" key="4">
    <source>
        <dbReference type="ARBA" id="ARBA00022631"/>
    </source>
</evidence>
<evidence type="ECO:0000256" key="3">
    <source>
        <dbReference type="ARBA" id="ARBA00012257"/>
    </source>
</evidence>
<reference evidence="8 9" key="1">
    <citation type="submission" date="2021-02" db="EMBL/GenBank/DDBJ databases">
        <title>A novel species of genus Amphritea isolated from a fishpond in China.</title>
        <authorList>
            <person name="Lu H."/>
        </authorList>
    </citation>
    <scope>NUCLEOTIDE SEQUENCE [LARGE SCALE GENOMIC DNA]</scope>
    <source>
        <strain evidence="8 9">RP18W</strain>
    </source>
</reference>
<keyword evidence="5" id="KW-0210">Decarboxylase</keyword>
<proteinExistence type="predicted"/>
<dbReference type="InterPro" id="IPR017580">
    <property type="entry name" value="OHCU_decarboxylase-1"/>
</dbReference>
<protein>
    <recommendedName>
        <fullName evidence="3">2-oxo-4-hydroxy-4-carboxy-5-ureidoimidazoline decarboxylase</fullName>
        <ecNumber evidence="3">4.1.1.97</ecNumber>
    </recommendedName>
</protein>
<dbReference type="RefSeq" id="WP_205211443.1">
    <property type="nucleotide sequence ID" value="NZ_JAFFZO010000027.1"/>
</dbReference>
<dbReference type="InterPro" id="IPR036778">
    <property type="entry name" value="OHCU_decarboxylase_sf"/>
</dbReference>
<comment type="pathway">
    <text evidence="2">Purine metabolism; urate degradation; (S)-allantoin from urate: step 3/3.</text>
</comment>
<dbReference type="PANTHER" id="PTHR43466:SF1">
    <property type="entry name" value="2-OXO-4-HYDROXY-4-CARBOXY-5-UREIDOIMIDAZOLINE DECARBOXYLASE-RELATED"/>
    <property type="match status" value="1"/>
</dbReference>
<comment type="caution">
    <text evidence="8">The sequence shown here is derived from an EMBL/GenBank/DDBJ whole genome shotgun (WGS) entry which is preliminary data.</text>
</comment>
<evidence type="ECO:0000256" key="5">
    <source>
        <dbReference type="ARBA" id="ARBA00022793"/>
    </source>
</evidence>
<dbReference type="EC" id="4.1.1.97" evidence="3"/>
<evidence type="ECO:0000313" key="9">
    <source>
        <dbReference type="Proteomes" id="UP000760472"/>
    </source>
</evidence>
<dbReference type="EMBL" id="JAFFZP010000014">
    <property type="protein sequence ID" value="MBN0987786.1"/>
    <property type="molecule type" value="Genomic_DNA"/>
</dbReference>